<comment type="subcellular location">
    <subcellularLocation>
        <location evidence="1">Membrane</location>
    </subcellularLocation>
</comment>
<proteinExistence type="predicted"/>
<feature type="domain" description="Receptor ligand binding region" evidence="5">
    <location>
        <begin position="10"/>
        <end position="161"/>
    </location>
</feature>
<sequence length="181" mass="20738">MLEVSVIFIRVVICLFSSTRQLSKEFMQAVFTQGLNSNEFVFIFPWLQSESQEPSPWIGAKGEVLANIKQYFANSIIVDDVNGFNIEPLLIPFKQRIEANGISIDELNIDNLYGYLHLYDSLKLYAIAARMALNETNNPKIVFDGRFLWNKMRRLTFPGLATWIGNTSEGKKSGRLGIFFW</sequence>
<dbReference type="InterPro" id="IPR001828">
    <property type="entry name" value="ANF_lig-bd_rcpt"/>
</dbReference>
<keyword evidence="6" id="KW-1185">Reference proteome</keyword>
<dbReference type="Proteomes" id="UP000887577">
    <property type="component" value="Unplaced"/>
</dbReference>
<keyword evidence="4" id="KW-0472">Membrane</keyword>
<keyword evidence="2" id="KW-0812">Transmembrane</keyword>
<evidence type="ECO:0000313" key="7">
    <source>
        <dbReference type="WBParaSite" id="PSU_v2.g9061.t1"/>
    </source>
</evidence>
<keyword evidence="3" id="KW-1133">Transmembrane helix</keyword>
<evidence type="ECO:0000256" key="3">
    <source>
        <dbReference type="ARBA" id="ARBA00022989"/>
    </source>
</evidence>
<dbReference type="SUPFAM" id="SSF53822">
    <property type="entry name" value="Periplasmic binding protein-like I"/>
    <property type="match status" value="1"/>
</dbReference>
<organism evidence="6 7">
    <name type="scientific">Panagrolaimus superbus</name>
    <dbReference type="NCBI Taxonomy" id="310955"/>
    <lineage>
        <taxon>Eukaryota</taxon>
        <taxon>Metazoa</taxon>
        <taxon>Ecdysozoa</taxon>
        <taxon>Nematoda</taxon>
        <taxon>Chromadorea</taxon>
        <taxon>Rhabditida</taxon>
        <taxon>Tylenchina</taxon>
        <taxon>Panagrolaimomorpha</taxon>
        <taxon>Panagrolaimoidea</taxon>
        <taxon>Panagrolaimidae</taxon>
        <taxon>Panagrolaimus</taxon>
    </lineage>
</organism>
<evidence type="ECO:0000256" key="4">
    <source>
        <dbReference type="ARBA" id="ARBA00023136"/>
    </source>
</evidence>
<accession>A0A914ZAW5</accession>
<dbReference type="AlphaFoldDB" id="A0A914ZAW5"/>
<protein>
    <submittedName>
        <fullName evidence="7">Receptor ligand binding region domain-containing protein</fullName>
    </submittedName>
</protein>
<evidence type="ECO:0000313" key="6">
    <source>
        <dbReference type="Proteomes" id="UP000887577"/>
    </source>
</evidence>
<dbReference type="Pfam" id="PF01094">
    <property type="entry name" value="ANF_receptor"/>
    <property type="match status" value="1"/>
</dbReference>
<evidence type="ECO:0000256" key="1">
    <source>
        <dbReference type="ARBA" id="ARBA00004370"/>
    </source>
</evidence>
<evidence type="ECO:0000259" key="5">
    <source>
        <dbReference type="Pfam" id="PF01094"/>
    </source>
</evidence>
<dbReference type="GO" id="GO:0016020">
    <property type="term" value="C:membrane"/>
    <property type="evidence" value="ECO:0007669"/>
    <property type="project" value="UniProtKB-SubCell"/>
</dbReference>
<dbReference type="Gene3D" id="3.40.50.2300">
    <property type="match status" value="2"/>
</dbReference>
<reference evidence="7" key="1">
    <citation type="submission" date="2022-11" db="UniProtKB">
        <authorList>
            <consortium name="WormBaseParasite"/>
        </authorList>
    </citation>
    <scope>IDENTIFICATION</scope>
</reference>
<name>A0A914ZAW5_9BILA</name>
<dbReference type="WBParaSite" id="PSU_v2.g9061.t1">
    <property type="protein sequence ID" value="PSU_v2.g9061.t1"/>
    <property type="gene ID" value="PSU_v2.g9061"/>
</dbReference>
<dbReference type="InterPro" id="IPR028082">
    <property type="entry name" value="Peripla_BP_I"/>
</dbReference>
<evidence type="ECO:0000256" key="2">
    <source>
        <dbReference type="ARBA" id="ARBA00022692"/>
    </source>
</evidence>